<evidence type="ECO:0000256" key="9">
    <source>
        <dbReference type="ARBA" id="ARBA00022723"/>
    </source>
</evidence>
<evidence type="ECO:0000256" key="15">
    <source>
        <dbReference type="ARBA" id="ARBA00030592"/>
    </source>
</evidence>
<evidence type="ECO:0000256" key="5">
    <source>
        <dbReference type="ARBA" id="ARBA00013023"/>
    </source>
</evidence>
<dbReference type="PROSITE" id="PS01012">
    <property type="entry name" value="FOLYLPOLYGLU_SYNT_2"/>
    <property type="match status" value="1"/>
</dbReference>
<comment type="function">
    <text evidence="1">Functions in two distinct reactions of the de novo folate biosynthetic pathway. Catalyzes the addition of a glutamate residue to dihydropteroate (7,8-dihydropteroate or H2Pte) to form dihydrofolate (7,8-dihydrofolate monoglutamate or H2Pte-Glu). Also catalyzes successive additions of L-glutamate to tetrahydrofolate or 10-formyltetrahydrofolate or 5,10-methylenetetrahydrofolate, leading to folylpolyglutamate derivatives.</text>
</comment>
<dbReference type="InterPro" id="IPR001645">
    <property type="entry name" value="Folylpolyglutamate_synth"/>
</dbReference>
<dbReference type="SUPFAM" id="SSF53244">
    <property type="entry name" value="MurD-like peptide ligases, peptide-binding domain"/>
    <property type="match status" value="1"/>
</dbReference>
<comment type="catalytic activity">
    <reaction evidence="18">
        <text>10-formyltetrahydrofolyl-(gamma-L-Glu)(n) + L-glutamate + ATP = 10-formyltetrahydrofolyl-(gamma-L-Glu)(n+1) + ADP + phosphate + H(+)</text>
        <dbReference type="Rhea" id="RHEA:51904"/>
        <dbReference type="Rhea" id="RHEA-COMP:13088"/>
        <dbReference type="Rhea" id="RHEA-COMP:14300"/>
        <dbReference type="ChEBI" id="CHEBI:15378"/>
        <dbReference type="ChEBI" id="CHEBI:29985"/>
        <dbReference type="ChEBI" id="CHEBI:30616"/>
        <dbReference type="ChEBI" id="CHEBI:43474"/>
        <dbReference type="ChEBI" id="CHEBI:134413"/>
        <dbReference type="ChEBI" id="CHEBI:456216"/>
        <dbReference type="EC" id="6.3.2.17"/>
    </reaction>
</comment>
<sequence>MDYQQTINYLYTRLPMFSRTGASAITKDLSNTIAFCQLLNHPETQFKSVHIAGTNGKGSTSHMLAAVLQTAGYKTGLYTSPHLKDFRERIRINGAMISEQTVIDFVARYKQDIESLNLSFFEMTVGLAFDIFAEEKVDIAIIETGLGGRLDSTNVIKPLLSIVTNIGWDHTDLLGNTLPLIAAEKAGIIKPNVPAIVGERQDEVADVFVNKANDVGAPIRFAADEWEVQMTDGATEQNLSIIAQHTLTQHRYSLLLDLVGSYQLKNIKAVLSAIDELRLQGFNISDEHVKTALSNVKALTGLRGRWDVLSKSPLTICDTGHNPDGIQEVLKNIAATPHQHLHLVMGMVSDKDSSKVLALLPKNATYYFCRPDIPRGLDADTLREKALGFNLRGKSYPSVKEALAAAQKNAGTADLVFVGGSTFVVAEII</sequence>
<keyword evidence="12" id="KW-0460">Magnesium</keyword>
<comment type="catalytic activity">
    <reaction evidence="20">
        <text>7,8-dihydropteroate + L-glutamate + ATP = 7,8-dihydrofolate + ADP + phosphate + H(+)</text>
        <dbReference type="Rhea" id="RHEA:23584"/>
        <dbReference type="ChEBI" id="CHEBI:15378"/>
        <dbReference type="ChEBI" id="CHEBI:17839"/>
        <dbReference type="ChEBI" id="CHEBI:29985"/>
        <dbReference type="ChEBI" id="CHEBI:30616"/>
        <dbReference type="ChEBI" id="CHEBI:43474"/>
        <dbReference type="ChEBI" id="CHEBI:57451"/>
        <dbReference type="ChEBI" id="CHEBI:456216"/>
        <dbReference type="EC" id="6.3.2.12"/>
    </reaction>
</comment>
<dbReference type="PANTHER" id="PTHR11136:SF0">
    <property type="entry name" value="DIHYDROFOLATE SYNTHETASE-RELATED"/>
    <property type="match status" value="1"/>
</dbReference>
<evidence type="ECO:0000256" key="21">
    <source>
        <dbReference type="PIRNR" id="PIRNR001563"/>
    </source>
</evidence>
<evidence type="ECO:0000256" key="20">
    <source>
        <dbReference type="ARBA" id="ARBA00049161"/>
    </source>
</evidence>
<evidence type="ECO:0000256" key="14">
    <source>
        <dbReference type="ARBA" id="ARBA00030048"/>
    </source>
</evidence>
<protein>
    <recommendedName>
        <fullName evidence="7">Dihydrofolate synthase/folylpolyglutamate synthase</fullName>
        <ecNumber evidence="5">6.3.2.12</ecNumber>
        <ecNumber evidence="6">6.3.2.17</ecNumber>
    </recommendedName>
    <alternativeName>
        <fullName evidence="16">Folylpoly-gamma-glutamate synthetase-dihydrofolate synthetase</fullName>
    </alternativeName>
    <alternativeName>
        <fullName evidence="14">Folylpolyglutamate synthetase</fullName>
    </alternativeName>
    <alternativeName>
        <fullName evidence="15">Tetrahydrofolylpolyglutamate synthase</fullName>
    </alternativeName>
</protein>
<feature type="domain" description="Mur ligase C-terminal" evidence="22">
    <location>
        <begin position="304"/>
        <end position="421"/>
    </location>
</feature>
<evidence type="ECO:0000256" key="7">
    <source>
        <dbReference type="ARBA" id="ARBA00019357"/>
    </source>
</evidence>
<comment type="catalytic activity">
    <reaction evidence="19">
        <text>(6R)-5,10-methylenetetrahydrofolyl-(gamma-L-Glu)(n) + L-glutamate + ATP = (6R)-5,10-methylenetetrahydrofolyl-(gamma-L-Glu)(n+1) + ADP + phosphate + H(+)</text>
        <dbReference type="Rhea" id="RHEA:51912"/>
        <dbReference type="Rhea" id="RHEA-COMP:13257"/>
        <dbReference type="Rhea" id="RHEA-COMP:13258"/>
        <dbReference type="ChEBI" id="CHEBI:15378"/>
        <dbReference type="ChEBI" id="CHEBI:29985"/>
        <dbReference type="ChEBI" id="CHEBI:30616"/>
        <dbReference type="ChEBI" id="CHEBI:43474"/>
        <dbReference type="ChEBI" id="CHEBI:136572"/>
        <dbReference type="ChEBI" id="CHEBI:456216"/>
        <dbReference type="EC" id="6.3.2.17"/>
    </reaction>
</comment>
<dbReference type="Gene3D" id="3.40.1190.10">
    <property type="entry name" value="Mur-like, catalytic domain"/>
    <property type="match status" value="1"/>
</dbReference>
<comment type="pathway">
    <text evidence="3">Cofactor biosynthesis; tetrahydrofolylpolyglutamate biosynthesis.</text>
</comment>
<comment type="catalytic activity">
    <reaction evidence="17">
        <text>(6S)-5,6,7,8-tetrahydrofolyl-(gamma-L-Glu)(n) + L-glutamate + ATP = (6S)-5,6,7,8-tetrahydrofolyl-(gamma-L-Glu)(n+1) + ADP + phosphate + H(+)</text>
        <dbReference type="Rhea" id="RHEA:10580"/>
        <dbReference type="Rhea" id="RHEA-COMP:14738"/>
        <dbReference type="Rhea" id="RHEA-COMP:14740"/>
        <dbReference type="ChEBI" id="CHEBI:15378"/>
        <dbReference type="ChEBI" id="CHEBI:29985"/>
        <dbReference type="ChEBI" id="CHEBI:30616"/>
        <dbReference type="ChEBI" id="CHEBI:43474"/>
        <dbReference type="ChEBI" id="CHEBI:141005"/>
        <dbReference type="ChEBI" id="CHEBI:456216"/>
        <dbReference type="EC" id="6.3.2.17"/>
    </reaction>
</comment>
<evidence type="ECO:0000256" key="2">
    <source>
        <dbReference type="ARBA" id="ARBA00004799"/>
    </source>
</evidence>
<dbReference type="Proteomes" id="UP001596958">
    <property type="component" value="Unassembled WGS sequence"/>
</dbReference>
<name>A0ABW2YZU9_9SPHI</name>
<keyword evidence="10 21" id="KW-0547">Nucleotide-binding</keyword>
<keyword evidence="25" id="KW-1185">Reference proteome</keyword>
<evidence type="ECO:0000256" key="11">
    <source>
        <dbReference type="ARBA" id="ARBA00022840"/>
    </source>
</evidence>
<gene>
    <name evidence="24" type="ORF">ACFQZS_07850</name>
</gene>
<evidence type="ECO:0000313" key="25">
    <source>
        <dbReference type="Proteomes" id="UP001596958"/>
    </source>
</evidence>
<evidence type="ECO:0000256" key="12">
    <source>
        <dbReference type="ARBA" id="ARBA00022842"/>
    </source>
</evidence>
<dbReference type="InterPro" id="IPR036615">
    <property type="entry name" value="Mur_ligase_C_dom_sf"/>
</dbReference>
<dbReference type="EC" id="6.3.2.17" evidence="6"/>
<proteinExistence type="inferred from homology"/>
<evidence type="ECO:0000256" key="19">
    <source>
        <dbReference type="ARBA" id="ARBA00049035"/>
    </source>
</evidence>
<dbReference type="InterPro" id="IPR004101">
    <property type="entry name" value="Mur_ligase_C"/>
</dbReference>
<dbReference type="GO" id="GO:0016874">
    <property type="term" value="F:ligase activity"/>
    <property type="evidence" value="ECO:0007669"/>
    <property type="project" value="UniProtKB-KW"/>
</dbReference>
<dbReference type="EMBL" id="JBHTHU010000005">
    <property type="protein sequence ID" value="MFD0750050.1"/>
    <property type="molecule type" value="Genomic_DNA"/>
</dbReference>
<evidence type="ECO:0000256" key="3">
    <source>
        <dbReference type="ARBA" id="ARBA00005150"/>
    </source>
</evidence>
<comment type="similarity">
    <text evidence="4 21">Belongs to the folylpolyglutamate synthase family.</text>
</comment>
<dbReference type="Pfam" id="PF08245">
    <property type="entry name" value="Mur_ligase_M"/>
    <property type="match status" value="1"/>
</dbReference>
<evidence type="ECO:0000259" key="23">
    <source>
        <dbReference type="Pfam" id="PF08245"/>
    </source>
</evidence>
<dbReference type="InterPro" id="IPR036565">
    <property type="entry name" value="Mur-like_cat_sf"/>
</dbReference>
<comment type="pathway">
    <text evidence="2">Cofactor biosynthesis; tetrahydrofolate biosynthesis; 7,8-dihydrofolate from 2-amino-4-hydroxy-6-hydroxymethyl-7,8-dihydropteridine diphosphate and 4-aminobenzoate: step 2/2.</text>
</comment>
<evidence type="ECO:0000313" key="24">
    <source>
        <dbReference type="EMBL" id="MFD0750050.1"/>
    </source>
</evidence>
<feature type="domain" description="Mur ligase central" evidence="23">
    <location>
        <begin position="51"/>
        <end position="273"/>
    </location>
</feature>
<dbReference type="Gene3D" id="3.90.190.20">
    <property type="entry name" value="Mur ligase, C-terminal domain"/>
    <property type="match status" value="1"/>
</dbReference>
<dbReference type="InterPro" id="IPR018109">
    <property type="entry name" value="Folylpolyglutamate_synth_CS"/>
</dbReference>
<evidence type="ECO:0000256" key="4">
    <source>
        <dbReference type="ARBA" id="ARBA00008276"/>
    </source>
</evidence>
<dbReference type="InterPro" id="IPR013221">
    <property type="entry name" value="Mur_ligase_cen"/>
</dbReference>
<dbReference type="NCBIfam" id="TIGR01499">
    <property type="entry name" value="folC"/>
    <property type="match status" value="1"/>
</dbReference>
<evidence type="ECO:0000256" key="18">
    <source>
        <dbReference type="ARBA" id="ARBA00047808"/>
    </source>
</evidence>
<organism evidence="24 25">
    <name type="scientific">Mucilaginibacter calamicampi</name>
    <dbReference type="NCBI Taxonomy" id="1302352"/>
    <lineage>
        <taxon>Bacteria</taxon>
        <taxon>Pseudomonadati</taxon>
        <taxon>Bacteroidota</taxon>
        <taxon>Sphingobacteriia</taxon>
        <taxon>Sphingobacteriales</taxon>
        <taxon>Sphingobacteriaceae</taxon>
        <taxon>Mucilaginibacter</taxon>
    </lineage>
</organism>
<reference evidence="25" key="1">
    <citation type="journal article" date="2019" name="Int. J. Syst. Evol. Microbiol.">
        <title>The Global Catalogue of Microorganisms (GCM) 10K type strain sequencing project: providing services to taxonomists for standard genome sequencing and annotation.</title>
        <authorList>
            <consortium name="The Broad Institute Genomics Platform"/>
            <consortium name="The Broad Institute Genome Sequencing Center for Infectious Disease"/>
            <person name="Wu L."/>
            <person name="Ma J."/>
        </authorList>
    </citation>
    <scope>NUCLEOTIDE SEQUENCE [LARGE SCALE GENOMIC DNA]</scope>
    <source>
        <strain evidence="25">CCUG 63418</strain>
    </source>
</reference>
<evidence type="ECO:0000259" key="22">
    <source>
        <dbReference type="Pfam" id="PF02875"/>
    </source>
</evidence>
<evidence type="ECO:0000256" key="17">
    <source>
        <dbReference type="ARBA" id="ARBA00047493"/>
    </source>
</evidence>
<keyword evidence="13" id="KW-0289">Folate biosynthesis</keyword>
<dbReference type="SUPFAM" id="SSF53623">
    <property type="entry name" value="MurD-like peptide ligases, catalytic domain"/>
    <property type="match status" value="1"/>
</dbReference>
<keyword evidence="11 21" id="KW-0067">ATP-binding</keyword>
<dbReference type="PIRSF" id="PIRSF001563">
    <property type="entry name" value="Folylpolyglu_synth"/>
    <property type="match status" value="1"/>
</dbReference>
<keyword evidence="9" id="KW-0479">Metal-binding</keyword>
<dbReference type="Pfam" id="PF02875">
    <property type="entry name" value="Mur_ligase_C"/>
    <property type="match status" value="1"/>
</dbReference>
<dbReference type="PANTHER" id="PTHR11136">
    <property type="entry name" value="FOLYLPOLYGLUTAMATE SYNTHASE-RELATED"/>
    <property type="match status" value="1"/>
</dbReference>
<evidence type="ECO:0000256" key="13">
    <source>
        <dbReference type="ARBA" id="ARBA00022909"/>
    </source>
</evidence>
<dbReference type="EC" id="6.3.2.12" evidence="5"/>
<comment type="caution">
    <text evidence="24">The sequence shown here is derived from an EMBL/GenBank/DDBJ whole genome shotgun (WGS) entry which is preliminary data.</text>
</comment>
<evidence type="ECO:0000256" key="1">
    <source>
        <dbReference type="ARBA" id="ARBA00002714"/>
    </source>
</evidence>
<evidence type="ECO:0000256" key="10">
    <source>
        <dbReference type="ARBA" id="ARBA00022741"/>
    </source>
</evidence>
<evidence type="ECO:0000256" key="16">
    <source>
        <dbReference type="ARBA" id="ARBA00032510"/>
    </source>
</evidence>
<keyword evidence="8 21" id="KW-0436">Ligase</keyword>
<evidence type="ECO:0000256" key="6">
    <source>
        <dbReference type="ARBA" id="ARBA00013025"/>
    </source>
</evidence>
<evidence type="ECO:0000256" key="8">
    <source>
        <dbReference type="ARBA" id="ARBA00022598"/>
    </source>
</evidence>
<dbReference type="RefSeq" id="WP_377098958.1">
    <property type="nucleotide sequence ID" value="NZ_JBHTHU010000005.1"/>
</dbReference>
<accession>A0ABW2YZU9</accession>